<dbReference type="InterPro" id="IPR012341">
    <property type="entry name" value="6hp_glycosidase-like_sf"/>
</dbReference>
<evidence type="ECO:0000313" key="3">
    <source>
        <dbReference type="EMBL" id="EPE28779.1"/>
    </source>
</evidence>
<protein>
    <submittedName>
        <fullName evidence="3">Six-hairpin glycosidase</fullName>
    </submittedName>
</protein>
<dbReference type="AlphaFoldDB" id="S3CUZ7"/>
<evidence type="ECO:0000259" key="2">
    <source>
        <dbReference type="Pfam" id="PF17168"/>
    </source>
</evidence>
<reference evidence="3 4" key="1">
    <citation type="journal article" date="2013" name="BMC Genomics">
        <title>Genomics-driven discovery of the pneumocandin biosynthetic gene cluster in the fungus Glarea lozoyensis.</title>
        <authorList>
            <person name="Chen L."/>
            <person name="Yue Q."/>
            <person name="Zhang X."/>
            <person name="Xiang M."/>
            <person name="Wang C."/>
            <person name="Li S."/>
            <person name="Che Y."/>
            <person name="Ortiz-Lopez F.J."/>
            <person name="Bills G.F."/>
            <person name="Liu X."/>
            <person name="An Z."/>
        </authorList>
    </citation>
    <scope>NUCLEOTIDE SEQUENCE [LARGE SCALE GENOMIC DNA]</scope>
    <source>
        <strain evidence="4">ATCC 20868 / MF5171</strain>
    </source>
</reference>
<dbReference type="OrthoDB" id="431715at2759"/>
<dbReference type="PANTHER" id="PTHR31987:SF1">
    <property type="entry name" value="GLUTAMINASE A"/>
    <property type="match status" value="1"/>
</dbReference>
<dbReference type="RefSeq" id="XP_008084687.1">
    <property type="nucleotide sequence ID" value="XM_008086496.1"/>
</dbReference>
<evidence type="ECO:0000259" key="1">
    <source>
        <dbReference type="Pfam" id="PF16335"/>
    </source>
</evidence>
<dbReference type="GeneID" id="19468947"/>
<dbReference type="InterPro" id="IPR052743">
    <property type="entry name" value="Glutaminase_GtaA"/>
</dbReference>
<dbReference type="OMA" id="GWEIWTA"/>
<accession>S3CUZ7</accession>
<dbReference type="Gene3D" id="1.50.10.10">
    <property type="match status" value="1"/>
</dbReference>
<dbReference type="PANTHER" id="PTHR31987">
    <property type="entry name" value="GLUTAMINASE A-RELATED"/>
    <property type="match status" value="1"/>
</dbReference>
<dbReference type="InterPro" id="IPR033433">
    <property type="entry name" value="GtaA_N"/>
</dbReference>
<proteinExistence type="predicted"/>
<dbReference type="EMBL" id="KE145368">
    <property type="protein sequence ID" value="EPE28779.1"/>
    <property type="molecule type" value="Genomic_DNA"/>
</dbReference>
<dbReference type="SUPFAM" id="SSF48208">
    <property type="entry name" value="Six-hairpin glycosidases"/>
    <property type="match status" value="1"/>
</dbReference>
<dbReference type="InterPro" id="IPR008928">
    <property type="entry name" value="6-hairpin_glycosidase_sf"/>
</dbReference>
<dbReference type="Pfam" id="PF17168">
    <property type="entry name" value="DUF5127"/>
    <property type="match status" value="1"/>
</dbReference>
<keyword evidence="3" id="KW-0326">Glycosidase</keyword>
<gene>
    <name evidence="3" type="ORF">GLAREA_09900</name>
</gene>
<dbReference type="Pfam" id="PF16335">
    <property type="entry name" value="GtaA_6_Hairpin"/>
    <property type="match status" value="1"/>
</dbReference>
<dbReference type="KEGG" id="glz:GLAREA_09900"/>
<name>S3CUZ7_GLAL2</name>
<dbReference type="eggNOG" id="ENOG502QPQS">
    <property type="taxonomic scope" value="Eukaryota"/>
</dbReference>
<keyword evidence="3" id="KW-0378">Hydrolase</keyword>
<evidence type="ECO:0000313" key="4">
    <source>
        <dbReference type="Proteomes" id="UP000016922"/>
    </source>
</evidence>
<dbReference type="Proteomes" id="UP000016922">
    <property type="component" value="Unassembled WGS sequence"/>
</dbReference>
<sequence>MKVPSFFTASQAFFAATRQNQGTQFIPSRAPAIPLAVKSPYMNTWLEVGSNGNGNLAGNWPKFWAGAQPGDVIGDSGATTALAGLIKVDDLHYTWMGDPVINGIRPTHVSQESVEFTSQRTTFIMNVAGKVSMNVTFISPVQPNDLKRQSIVGTYLEVGVKSLDAAGHKVQLYVDTSAEWVNPTHNSDVVEWSFSDQNGIASHKSWLKTQSEFNADYPDDAAHWGNWYLSTAAISGMTYQTGSDNNVRQRFLSSATLDNSLDTNFRAIRQDWPVFAFSNNLGHVGGSPKKTLYTIVHAQKNAVLFNGANGIAPVPSLWTSYFDSDAALVEFFYKDHPTITGAIDTQIALHSHAAGGPDYTLLTTLSVRQSLAATVLTNTPTSPLLFLKEISSNGNTQTVDVIFPSLPLFLYLNPSFVKYLLEPLYINQESGRWPHTYAIHDIGANFPRAIGHEDGNAEEMPVEECGNMIIASLAYAQRAGDKEYLKGHYKIMRQWVEYLVEDSLIPGHQLSTDDFQGPLQNQTNLALKGILAISAMSEIARLTDHPDDAKLYNDIAKDYIAKWEGFAVVDGKHTSLAYQDKASHGLLYNLYADALLSLNLVPQRIYDMQTDWEIWTASITSSSTRTMFISKMANFVRETSTNRGFTDLYDTTNAK</sequence>
<feature type="domain" description="Glutaminase A central" evidence="1">
    <location>
        <begin position="356"/>
        <end position="612"/>
    </location>
</feature>
<organism evidence="3 4">
    <name type="scientific">Glarea lozoyensis (strain ATCC 20868 / MF5171)</name>
    <dbReference type="NCBI Taxonomy" id="1116229"/>
    <lineage>
        <taxon>Eukaryota</taxon>
        <taxon>Fungi</taxon>
        <taxon>Dikarya</taxon>
        <taxon>Ascomycota</taxon>
        <taxon>Pezizomycotina</taxon>
        <taxon>Leotiomycetes</taxon>
        <taxon>Helotiales</taxon>
        <taxon>Helotiaceae</taxon>
        <taxon>Glarea</taxon>
    </lineage>
</organism>
<dbReference type="STRING" id="1116229.S3CUZ7"/>
<dbReference type="HOGENOM" id="CLU_008020_1_1_1"/>
<keyword evidence="4" id="KW-1185">Reference proteome</keyword>
<feature type="domain" description="Glutaminase A N-terminal" evidence="2">
    <location>
        <begin position="120"/>
        <end position="340"/>
    </location>
</feature>
<dbReference type="GO" id="GO:0016798">
    <property type="term" value="F:hydrolase activity, acting on glycosyl bonds"/>
    <property type="evidence" value="ECO:0007669"/>
    <property type="project" value="UniProtKB-KW"/>
</dbReference>
<dbReference type="InterPro" id="IPR032514">
    <property type="entry name" value="GtaA_central"/>
</dbReference>
<dbReference type="GO" id="GO:0005975">
    <property type="term" value="P:carbohydrate metabolic process"/>
    <property type="evidence" value="ECO:0007669"/>
    <property type="project" value="InterPro"/>
</dbReference>